<dbReference type="InterPro" id="IPR010093">
    <property type="entry name" value="SinI_DNA-bd"/>
</dbReference>
<accession>A0A420WR33</accession>
<name>A0A420WR33_9PROT</name>
<evidence type="ECO:0000256" key="1">
    <source>
        <dbReference type="SAM" id="MobiDB-lite"/>
    </source>
</evidence>
<evidence type="ECO:0000259" key="2">
    <source>
        <dbReference type="Pfam" id="PF12728"/>
    </source>
</evidence>
<evidence type="ECO:0000313" key="4">
    <source>
        <dbReference type="Proteomes" id="UP000277424"/>
    </source>
</evidence>
<organism evidence="3 4">
    <name type="scientific">Oceanibaculum indicum</name>
    <dbReference type="NCBI Taxonomy" id="526216"/>
    <lineage>
        <taxon>Bacteria</taxon>
        <taxon>Pseudomonadati</taxon>
        <taxon>Pseudomonadota</taxon>
        <taxon>Alphaproteobacteria</taxon>
        <taxon>Rhodospirillales</taxon>
        <taxon>Oceanibaculaceae</taxon>
        <taxon>Oceanibaculum</taxon>
    </lineage>
</organism>
<proteinExistence type="predicted"/>
<dbReference type="InterPro" id="IPR009061">
    <property type="entry name" value="DNA-bd_dom_put_sf"/>
</dbReference>
<dbReference type="Proteomes" id="UP000277424">
    <property type="component" value="Unassembled WGS sequence"/>
</dbReference>
<protein>
    <submittedName>
        <fullName evidence="3">Excisionase family DNA binding protein</fullName>
    </submittedName>
</protein>
<reference evidence="3 4" key="1">
    <citation type="submission" date="2018-10" db="EMBL/GenBank/DDBJ databases">
        <title>Comparative analysis of microorganisms from saline springs in Andes Mountain Range, Colombia.</title>
        <authorList>
            <person name="Rubin E."/>
        </authorList>
    </citation>
    <scope>NUCLEOTIDE SEQUENCE [LARGE SCALE GENOMIC DNA]</scope>
    <source>
        <strain evidence="3 4">USBA 36</strain>
    </source>
</reference>
<feature type="region of interest" description="Disordered" evidence="1">
    <location>
        <begin position="120"/>
        <end position="148"/>
    </location>
</feature>
<dbReference type="RefSeq" id="WP_147430957.1">
    <property type="nucleotide sequence ID" value="NZ_RBIG01000001.1"/>
</dbReference>
<dbReference type="PANTHER" id="PTHR38431">
    <property type="entry name" value="BLL2305 PROTEIN"/>
    <property type="match status" value="1"/>
</dbReference>
<dbReference type="AlphaFoldDB" id="A0A420WR33"/>
<dbReference type="GO" id="GO:0003677">
    <property type="term" value="F:DNA binding"/>
    <property type="evidence" value="ECO:0007669"/>
    <property type="project" value="InterPro"/>
</dbReference>
<dbReference type="NCBIfam" id="TIGR01764">
    <property type="entry name" value="excise"/>
    <property type="match status" value="2"/>
</dbReference>
<gene>
    <name evidence="3" type="ORF">BCL74_1282</name>
</gene>
<feature type="compositionally biased region" description="Pro residues" evidence="1">
    <location>
        <begin position="130"/>
        <end position="142"/>
    </location>
</feature>
<dbReference type="InterPro" id="IPR041657">
    <property type="entry name" value="HTH_17"/>
</dbReference>
<dbReference type="OrthoDB" id="7872598at2"/>
<sequence>MAEPARPFTPESLAEYWSCSAQHVRDLIRKGDLPAFRVGNLIRIRREDVVRYDQQQAEARERAAAQGALDVSQRPYTPEALAERWGCSHQHIRDMVRAGKLPAFRVGRLIRIRREDVEAFEQPATKGAPTEPPAPPRLPFVPPGLRKR</sequence>
<dbReference type="Pfam" id="PF12728">
    <property type="entry name" value="HTH_17"/>
    <property type="match status" value="2"/>
</dbReference>
<feature type="domain" description="Helix-turn-helix" evidence="2">
    <location>
        <begin position="76"/>
        <end position="120"/>
    </location>
</feature>
<evidence type="ECO:0000313" key="3">
    <source>
        <dbReference type="EMBL" id="RKQ73493.1"/>
    </source>
</evidence>
<dbReference type="EMBL" id="RBIG01000001">
    <property type="protein sequence ID" value="RKQ73493.1"/>
    <property type="molecule type" value="Genomic_DNA"/>
</dbReference>
<comment type="caution">
    <text evidence="3">The sequence shown here is derived from an EMBL/GenBank/DDBJ whole genome shotgun (WGS) entry which is preliminary data.</text>
</comment>
<dbReference type="SUPFAM" id="SSF46955">
    <property type="entry name" value="Putative DNA-binding domain"/>
    <property type="match status" value="2"/>
</dbReference>
<feature type="domain" description="Helix-turn-helix" evidence="2">
    <location>
        <begin position="9"/>
        <end position="52"/>
    </location>
</feature>
<dbReference type="PANTHER" id="PTHR38431:SF1">
    <property type="entry name" value="BLL2305 PROTEIN"/>
    <property type="match status" value="1"/>
</dbReference>